<name>A0AAV9LGC7_9SOLN</name>
<proteinExistence type="predicted"/>
<evidence type="ECO:0000313" key="4">
    <source>
        <dbReference type="Proteomes" id="UP001311915"/>
    </source>
</evidence>
<keyword evidence="1" id="KW-0175">Coiled coil</keyword>
<evidence type="ECO:0000313" key="3">
    <source>
        <dbReference type="EMBL" id="KAK4724719.1"/>
    </source>
</evidence>
<protein>
    <submittedName>
        <fullName evidence="3">Uncharacterized protein</fullName>
    </submittedName>
</protein>
<keyword evidence="4" id="KW-1185">Reference proteome</keyword>
<gene>
    <name evidence="3" type="ORF">R3W88_027498</name>
</gene>
<organism evidence="3 4">
    <name type="scientific">Solanum pinnatisectum</name>
    <name type="common">tansyleaf nightshade</name>
    <dbReference type="NCBI Taxonomy" id="50273"/>
    <lineage>
        <taxon>Eukaryota</taxon>
        <taxon>Viridiplantae</taxon>
        <taxon>Streptophyta</taxon>
        <taxon>Embryophyta</taxon>
        <taxon>Tracheophyta</taxon>
        <taxon>Spermatophyta</taxon>
        <taxon>Magnoliopsida</taxon>
        <taxon>eudicotyledons</taxon>
        <taxon>Gunneridae</taxon>
        <taxon>Pentapetalae</taxon>
        <taxon>asterids</taxon>
        <taxon>lamiids</taxon>
        <taxon>Solanales</taxon>
        <taxon>Solanaceae</taxon>
        <taxon>Solanoideae</taxon>
        <taxon>Solaneae</taxon>
        <taxon>Solanum</taxon>
    </lineage>
</organism>
<accession>A0AAV9LGC7</accession>
<evidence type="ECO:0000256" key="1">
    <source>
        <dbReference type="SAM" id="Coils"/>
    </source>
</evidence>
<feature type="region of interest" description="Disordered" evidence="2">
    <location>
        <begin position="99"/>
        <end position="119"/>
    </location>
</feature>
<sequence>MEKGKNIEMELIEEDLRMKLNRLRQEIQETRERRMEVEITTAIARVVNATLDEELVAKMTRYAIMNEEMAAMRKEHDVFNNDITMRLQKIHKKCSLFNQEANSGPEDTHPGVTEEDIGEEIVYKPPFQGRWKEENENTVLKAYESTPRE</sequence>
<feature type="coiled-coil region" evidence="1">
    <location>
        <begin position="6"/>
        <end position="40"/>
    </location>
</feature>
<dbReference type="EMBL" id="JAWPEI010000006">
    <property type="protein sequence ID" value="KAK4724719.1"/>
    <property type="molecule type" value="Genomic_DNA"/>
</dbReference>
<dbReference type="AlphaFoldDB" id="A0AAV9LGC7"/>
<comment type="caution">
    <text evidence="3">The sequence shown here is derived from an EMBL/GenBank/DDBJ whole genome shotgun (WGS) entry which is preliminary data.</text>
</comment>
<dbReference type="Proteomes" id="UP001311915">
    <property type="component" value="Unassembled WGS sequence"/>
</dbReference>
<evidence type="ECO:0000256" key="2">
    <source>
        <dbReference type="SAM" id="MobiDB-lite"/>
    </source>
</evidence>
<reference evidence="3 4" key="1">
    <citation type="submission" date="2023-10" db="EMBL/GenBank/DDBJ databases">
        <title>Genome-Wide Identification Analysis in wild type Solanum Pinnatisectum Reveals Some Genes Defensing Phytophthora Infestans.</title>
        <authorList>
            <person name="Sun C."/>
        </authorList>
    </citation>
    <scope>NUCLEOTIDE SEQUENCE [LARGE SCALE GENOMIC DNA]</scope>
    <source>
        <strain evidence="3">LQN</strain>
        <tissue evidence="3">Leaf</tissue>
    </source>
</reference>